<dbReference type="InterPro" id="IPR045249">
    <property type="entry name" value="HARBI1-like"/>
</dbReference>
<protein>
    <recommendedName>
        <fullName evidence="1">DUF8040 domain-containing protein</fullName>
    </recommendedName>
</protein>
<gene>
    <name evidence="2" type="ORF">BAE44_0013157</name>
</gene>
<reference evidence="2 3" key="1">
    <citation type="submission" date="2016-09" db="EMBL/GenBank/DDBJ databases">
        <title>The draft genome of Dichanthelium oligosanthes: A C3 panicoid grass species.</title>
        <authorList>
            <person name="Studer A.J."/>
            <person name="Schnable J.C."/>
            <person name="Brutnell T.P."/>
        </authorList>
    </citation>
    <scope>NUCLEOTIDE SEQUENCE [LARGE SCALE GENOMIC DNA]</scope>
    <source>
        <strain evidence="3">cv. Kellogg 1175</strain>
        <tissue evidence="2">Leaf</tissue>
    </source>
</reference>
<name>A0A1E5VL89_9POAL</name>
<dbReference type="InterPro" id="IPR058353">
    <property type="entry name" value="DUF8040"/>
</dbReference>
<evidence type="ECO:0000313" key="3">
    <source>
        <dbReference type="Proteomes" id="UP000095767"/>
    </source>
</evidence>
<proteinExistence type="predicted"/>
<dbReference type="Proteomes" id="UP000095767">
    <property type="component" value="Unassembled WGS sequence"/>
</dbReference>
<dbReference type="AlphaFoldDB" id="A0A1E5VL89"/>
<organism evidence="2 3">
    <name type="scientific">Dichanthelium oligosanthes</name>
    <dbReference type="NCBI Taxonomy" id="888268"/>
    <lineage>
        <taxon>Eukaryota</taxon>
        <taxon>Viridiplantae</taxon>
        <taxon>Streptophyta</taxon>
        <taxon>Embryophyta</taxon>
        <taxon>Tracheophyta</taxon>
        <taxon>Spermatophyta</taxon>
        <taxon>Magnoliopsida</taxon>
        <taxon>Liliopsida</taxon>
        <taxon>Poales</taxon>
        <taxon>Poaceae</taxon>
        <taxon>PACMAD clade</taxon>
        <taxon>Panicoideae</taxon>
        <taxon>Panicodae</taxon>
        <taxon>Paniceae</taxon>
        <taxon>Dichantheliinae</taxon>
        <taxon>Dichanthelium</taxon>
    </lineage>
</organism>
<dbReference type="STRING" id="888268.A0A1E5VL89"/>
<evidence type="ECO:0000313" key="2">
    <source>
        <dbReference type="EMBL" id="OEL25824.1"/>
    </source>
</evidence>
<dbReference type="EMBL" id="LWDX02036149">
    <property type="protein sequence ID" value="OEL25824.1"/>
    <property type="molecule type" value="Genomic_DNA"/>
</dbReference>
<evidence type="ECO:0000259" key="1">
    <source>
        <dbReference type="Pfam" id="PF26138"/>
    </source>
</evidence>
<dbReference type="PANTHER" id="PTHR22930">
    <property type="match status" value="1"/>
</dbReference>
<dbReference type="PANTHER" id="PTHR22930:SF259">
    <property type="entry name" value="OS08G0106900 PROTEIN"/>
    <property type="match status" value="1"/>
</dbReference>
<sequence length="86" mass="9790">MEKEIFYKLVEVLRDNNLLANSREVSVEEQLAMFLFCLSTNASNRSVQKRFQHSGETISRHINTVLKAIVSLSSKLIQLPSINTPI</sequence>
<dbReference type="OrthoDB" id="667091at2759"/>
<comment type="caution">
    <text evidence="2">The sequence shown here is derived from an EMBL/GenBank/DDBJ whole genome shotgun (WGS) entry which is preliminary data.</text>
</comment>
<feature type="domain" description="DUF8040" evidence="1">
    <location>
        <begin position="1"/>
        <end position="71"/>
    </location>
</feature>
<accession>A0A1E5VL89</accession>
<dbReference type="Pfam" id="PF26138">
    <property type="entry name" value="DUF8040"/>
    <property type="match status" value="1"/>
</dbReference>
<keyword evidence="3" id="KW-1185">Reference proteome</keyword>